<comment type="caution">
    <text evidence="4">The sequence shown here is derived from an EMBL/GenBank/DDBJ whole genome shotgun (WGS) entry which is preliminary data.</text>
</comment>
<name>A0AA88LHW4_ARTSF</name>
<dbReference type="SMART" id="SM00879">
    <property type="entry name" value="Brix"/>
    <property type="match status" value="1"/>
</dbReference>
<dbReference type="GO" id="GO:0042134">
    <property type="term" value="F:rRNA primary transcript binding"/>
    <property type="evidence" value="ECO:0007669"/>
    <property type="project" value="InterPro"/>
</dbReference>
<dbReference type="Proteomes" id="UP001187531">
    <property type="component" value="Unassembled WGS sequence"/>
</dbReference>
<proteinExistence type="predicted"/>
<evidence type="ECO:0000256" key="2">
    <source>
        <dbReference type="SAM" id="MobiDB-lite"/>
    </source>
</evidence>
<dbReference type="GO" id="GO:0030687">
    <property type="term" value="C:preribosome, large subunit precursor"/>
    <property type="evidence" value="ECO:0007669"/>
    <property type="project" value="TreeGrafter"/>
</dbReference>
<dbReference type="GO" id="GO:0000470">
    <property type="term" value="P:maturation of LSU-rRNA"/>
    <property type="evidence" value="ECO:0007669"/>
    <property type="project" value="TreeGrafter"/>
</dbReference>
<dbReference type="PROSITE" id="PS50833">
    <property type="entry name" value="BRIX"/>
    <property type="match status" value="1"/>
</dbReference>
<feature type="region of interest" description="Disordered" evidence="2">
    <location>
        <begin position="1"/>
        <end position="108"/>
    </location>
</feature>
<evidence type="ECO:0000313" key="4">
    <source>
        <dbReference type="EMBL" id="KAK2727694.1"/>
    </source>
</evidence>
<dbReference type="Gene3D" id="3.40.50.10480">
    <property type="entry name" value="Probable brix-domain ribosomal biogenesis protein"/>
    <property type="match status" value="1"/>
</dbReference>
<dbReference type="PANTHER" id="PTHR22734">
    <property type="entry name" value="U3 SMALL NUCLEOLAR RIBONUCLEOPROTEIN PROTEIN IMP4"/>
    <property type="match status" value="1"/>
</dbReference>
<dbReference type="InterPro" id="IPR044281">
    <property type="entry name" value="IMP4/RPF1"/>
</dbReference>
<dbReference type="SUPFAM" id="SSF52954">
    <property type="entry name" value="Class II aaRS ABD-related"/>
    <property type="match status" value="1"/>
</dbReference>
<dbReference type="GO" id="GO:0005730">
    <property type="term" value="C:nucleolus"/>
    <property type="evidence" value="ECO:0007669"/>
    <property type="project" value="TreeGrafter"/>
</dbReference>
<gene>
    <name evidence="4" type="ORF">QYM36_008249</name>
</gene>
<keyword evidence="1" id="KW-0175">Coiled coil</keyword>
<dbReference type="GO" id="GO:0000460">
    <property type="term" value="P:maturation of 5.8S rRNA"/>
    <property type="evidence" value="ECO:0007669"/>
    <property type="project" value="TreeGrafter"/>
</dbReference>
<sequence>FPIMPKVSMKAGMIQPKIGKNRKKKPQFVVEGEDGEGPITFDTYNTDSDEDSGSSESEMSVHGDEAPGKSSAEDSSDLDEKDVIIDRFSAGDSSDNDNKEEVKKVTTKSKNLIRKRASLGDVDEAKVKKLQERVSNIKNKIKRQEEYKKLKEEKKKLKRRRVLDRKIMEEELGDKAPEKKKPRTIETTREEDLTTVKEDDIEVKLDIETDEFKDYFGRTYEPKVLITTADNPHVRTLKFMRMLEDVIPNSVARWRNRSSVKKMCKKAIANGYTDVAIINEDIRVPNGLLLCHLPSGPTAYFRVSNVKMPKHLAKRSQNEITSHRPEVILNNFTTRLGHGVSRMLAALFHYDPQFRGRRAVTFHNQRDYIFFRHH</sequence>
<dbReference type="EMBL" id="JAVRJZ010000001">
    <property type="protein sequence ID" value="KAK2727694.1"/>
    <property type="molecule type" value="Genomic_DNA"/>
</dbReference>
<reference evidence="4" key="1">
    <citation type="submission" date="2023-07" db="EMBL/GenBank/DDBJ databases">
        <title>Chromosome-level genome assembly of Artemia franciscana.</title>
        <authorList>
            <person name="Jo E."/>
        </authorList>
    </citation>
    <scope>NUCLEOTIDE SEQUENCE</scope>
    <source>
        <tissue evidence="4">Whole body</tissue>
    </source>
</reference>
<feature type="coiled-coil region" evidence="1">
    <location>
        <begin position="127"/>
        <end position="160"/>
    </location>
</feature>
<feature type="domain" description="Brix" evidence="3">
    <location>
        <begin position="222"/>
        <end position="374"/>
    </location>
</feature>
<dbReference type="AlphaFoldDB" id="A0AA88LHW4"/>
<evidence type="ECO:0000256" key="1">
    <source>
        <dbReference type="SAM" id="Coils"/>
    </source>
</evidence>
<keyword evidence="5" id="KW-1185">Reference proteome</keyword>
<evidence type="ECO:0000313" key="5">
    <source>
        <dbReference type="Proteomes" id="UP001187531"/>
    </source>
</evidence>
<dbReference type="InterPro" id="IPR007109">
    <property type="entry name" value="Brix"/>
</dbReference>
<feature type="non-terminal residue" evidence="4">
    <location>
        <position position="374"/>
    </location>
</feature>
<evidence type="ECO:0000259" key="3">
    <source>
        <dbReference type="PROSITE" id="PS50833"/>
    </source>
</evidence>
<dbReference type="PANTHER" id="PTHR22734:SF3">
    <property type="entry name" value="RIBOSOME PRODUCTION FACTOR 1"/>
    <property type="match status" value="1"/>
</dbReference>
<organism evidence="4 5">
    <name type="scientific">Artemia franciscana</name>
    <name type="common">Brine shrimp</name>
    <name type="synonym">Artemia sanfranciscana</name>
    <dbReference type="NCBI Taxonomy" id="6661"/>
    <lineage>
        <taxon>Eukaryota</taxon>
        <taxon>Metazoa</taxon>
        <taxon>Ecdysozoa</taxon>
        <taxon>Arthropoda</taxon>
        <taxon>Crustacea</taxon>
        <taxon>Branchiopoda</taxon>
        <taxon>Anostraca</taxon>
        <taxon>Artemiidae</taxon>
        <taxon>Artemia</taxon>
    </lineage>
</organism>
<dbReference type="Pfam" id="PF04427">
    <property type="entry name" value="Brix"/>
    <property type="match status" value="1"/>
</dbReference>
<accession>A0AA88LHW4</accession>
<protein>
    <recommendedName>
        <fullName evidence="3">Brix domain-containing protein</fullName>
    </recommendedName>
</protein>
<feature type="non-terminal residue" evidence="4">
    <location>
        <position position="1"/>
    </location>
</feature>